<keyword evidence="2" id="KW-0472">Membrane</keyword>
<evidence type="ECO:0000256" key="1">
    <source>
        <dbReference type="SAM" id="MobiDB-lite"/>
    </source>
</evidence>
<sequence length="239" mass="25816">MVSFTLVRAAVFVTVTVFAVLELALGAAITNWTTTKLNGFFSFAALAIATAILTICTLPVMLFLSFRRTGAIPSMVASEFGWTWILWILWLAVGGSAANISGTRIVMALIDSVHNQLGTLCREVQALEAFGFLAWIVLFAYNIILTYIIVTQTTRGNANIWTIYIMQVEFDTPAQVAPQPSMGDVENKADANFAPQYPPTPNPIASPSPASTPNPNYASVNQPMMSTPTSATTSPYPQV</sequence>
<name>A0A9P5NB87_GYMJU</name>
<dbReference type="AlphaFoldDB" id="A0A9P5NB87"/>
<keyword evidence="4" id="KW-1185">Reference proteome</keyword>
<gene>
    <name evidence="3" type="ORF">CPB84DRAFT_1796614</name>
</gene>
<dbReference type="OrthoDB" id="3364107at2759"/>
<comment type="caution">
    <text evidence="3">The sequence shown here is derived from an EMBL/GenBank/DDBJ whole genome shotgun (WGS) entry which is preliminary data.</text>
</comment>
<feature type="region of interest" description="Disordered" evidence="1">
    <location>
        <begin position="177"/>
        <end position="239"/>
    </location>
</feature>
<protein>
    <recommendedName>
        <fullName evidence="5">MARVEL domain-containing protein</fullName>
    </recommendedName>
</protein>
<dbReference type="Proteomes" id="UP000724874">
    <property type="component" value="Unassembled WGS sequence"/>
</dbReference>
<feature type="compositionally biased region" description="Low complexity" evidence="1">
    <location>
        <begin position="213"/>
        <end position="239"/>
    </location>
</feature>
<evidence type="ECO:0000313" key="3">
    <source>
        <dbReference type="EMBL" id="KAF8875346.1"/>
    </source>
</evidence>
<accession>A0A9P5NB87</accession>
<organism evidence="3 4">
    <name type="scientific">Gymnopilus junonius</name>
    <name type="common">Spectacular rustgill mushroom</name>
    <name type="synonym">Gymnopilus spectabilis subsp. junonius</name>
    <dbReference type="NCBI Taxonomy" id="109634"/>
    <lineage>
        <taxon>Eukaryota</taxon>
        <taxon>Fungi</taxon>
        <taxon>Dikarya</taxon>
        <taxon>Basidiomycota</taxon>
        <taxon>Agaricomycotina</taxon>
        <taxon>Agaricomycetes</taxon>
        <taxon>Agaricomycetidae</taxon>
        <taxon>Agaricales</taxon>
        <taxon>Agaricineae</taxon>
        <taxon>Hymenogastraceae</taxon>
        <taxon>Gymnopilus</taxon>
    </lineage>
</organism>
<dbReference type="EMBL" id="JADNYJ010000198">
    <property type="protein sequence ID" value="KAF8875346.1"/>
    <property type="molecule type" value="Genomic_DNA"/>
</dbReference>
<keyword evidence="2" id="KW-0812">Transmembrane</keyword>
<evidence type="ECO:0000313" key="4">
    <source>
        <dbReference type="Proteomes" id="UP000724874"/>
    </source>
</evidence>
<evidence type="ECO:0000256" key="2">
    <source>
        <dbReference type="SAM" id="Phobius"/>
    </source>
</evidence>
<feature type="compositionally biased region" description="Pro residues" evidence="1">
    <location>
        <begin position="196"/>
        <end position="212"/>
    </location>
</feature>
<evidence type="ECO:0008006" key="5">
    <source>
        <dbReference type="Google" id="ProtNLM"/>
    </source>
</evidence>
<feature type="transmembrane region" description="Helical" evidence="2">
    <location>
        <begin position="42"/>
        <end position="64"/>
    </location>
</feature>
<reference evidence="3" key="1">
    <citation type="submission" date="2020-11" db="EMBL/GenBank/DDBJ databases">
        <authorList>
            <consortium name="DOE Joint Genome Institute"/>
            <person name="Ahrendt S."/>
            <person name="Riley R."/>
            <person name="Andreopoulos W."/>
            <person name="LaButti K."/>
            <person name="Pangilinan J."/>
            <person name="Ruiz-duenas F.J."/>
            <person name="Barrasa J.M."/>
            <person name="Sanchez-Garcia M."/>
            <person name="Camarero S."/>
            <person name="Miyauchi S."/>
            <person name="Serrano A."/>
            <person name="Linde D."/>
            <person name="Babiker R."/>
            <person name="Drula E."/>
            <person name="Ayuso-Fernandez I."/>
            <person name="Pacheco R."/>
            <person name="Padilla G."/>
            <person name="Ferreira P."/>
            <person name="Barriuso J."/>
            <person name="Kellner H."/>
            <person name="Castanera R."/>
            <person name="Alfaro M."/>
            <person name="Ramirez L."/>
            <person name="Pisabarro A.G."/>
            <person name="Kuo A."/>
            <person name="Tritt A."/>
            <person name="Lipzen A."/>
            <person name="He G."/>
            <person name="Yan M."/>
            <person name="Ng V."/>
            <person name="Cullen D."/>
            <person name="Martin F."/>
            <person name="Rosso M.-N."/>
            <person name="Henrissat B."/>
            <person name="Hibbett D."/>
            <person name="Martinez A.T."/>
            <person name="Grigoriev I.V."/>
        </authorList>
    </citation>
    <scope>NUCLEOTIDE SEQUENCE</scope>
    <source>
        <strain evidence="3">AH 44721</strain>
    </source>
</reference>
<feature type="transmembrane region" description="Helical" evidence="2">
    <location>
        <begin position="84"/>
        <end position="110"/>
    </location>
</feature>
<keyword evidence="2" id="KW-1133">Transmembrane helix</keyword>
<feature type="transmembrane region" description="Helical" evidence="2">
    <location>
        <begin position="130"/>
        <end position="150"/>
    </location>
</feature>
<proteinExistence type="predicted"/>